<protein>
    <recommendedName>
        <fullName evidence="4">37S ribosomal protein S35, mitochondrial</fullName>
    </recommendedName>
</protein>
<dbReference type="GO" id="GO:0003735">
    <property type="term" value="F:structural constituent of ribosome"/>
    <property type="evidence" value="ECO:0007669"/>
    <property type="project" value="TreeGrafter"/>
</dbReference>
<evidence type="ECO:0000256" key="1">
    <source>
        <dbReference type="SAM" id="MobiDB-lite"/>
    </source>
</evidence>
<evidence type="ECO:0000313" key="3">
    <source>
        <dbReference type="Proteomes" id="UP000018087"/>
    </source>
</evidence>
<dbReference type="Pfam" id="PF12298">
    <property type="entry name" value="Bot1p"/>
    <property type="match status" value="1"/>
</dbReference>
<dbReference type="PANTHER" id="PTHR28158">
    <property type="entry name" value="37S RIBOSOMAL PROTEIN S35, MITOCHONDRIAL"/>
    <property type="match status" value="1"/>
</dbReference>
<gene>
    <name evidence="2" type="ORF">HMPREF1624_04988</name>
</gene>
<reference evidence="3" key="1">
    <citation type="journal article" date="2014" name="Genome Announc.">
        <title>Genome sequence of the pathogenic fungus Sporothrix schenckii (ATCC 58251).</title>
        <authorList>
            <person name="Cuomo C.A."/>
            <person name="Rodriguez-Del Valle N."/>
            <person name="Perez-Sanchez L."/>
            <person name="Abouelleil A."/>
            <person name="Goldberg J."/>
            <person name="Young S."/>
            <person name="Zeng Q."/>
            <person name="Birren B.W."/>
        </authorList>
    </citation>
    <scope>NUCLEOTIDE SEQUENCE [LARGE SCALE GENOMIC DNA]</scope>
    <source>
        <strain evidence="3">ATCC 58251 / de Perez 2211183</strain>
    </source>
</reference>
<feature type="compositionally biased region" description="Polar residues" evidence="1">
    <location>
        <begin position="33"/>
        <end position="43"/>
    </location>
</feature>
<dbReference type="PANTHER" id="PTHR28158:SF1">
    <property type="entry name" value="SMALL RIBOSOMAL SUBUNIT PROTEIN MS45"/>
    <property type="match status" value="1"/>
</dbReference>
<proteinExistence type="predicted"/>
<evidence type="ECO:0008006" key="4">
    <source>
        <dbReference type="Google" id="ProtNLM"/>
    </source>
</evidence>
<dbReference type="STRING" id="1391915.U7PUQ1"/>
<feature type="region of interest" description="Disordered" evidence="1">
    <location>
        <begin position="261"/>
        <end position="281"/>
    </location>
</feature>
<dbReference type="eggNOG" id="ENOG502QVMS">
    <property type="taxonomic scope" value="Eukaryota"/>
</dbReference>
<sequence length="281" mass="31926">MREWIKEKGRPLFWPEAASSKALSEQSERSQGETKTNPMPRNQAFKNQSVLSESMREFVYSKIVHGGESIKGLAASTGIDMRRIAAVVRLKQIEKQWAEQGKQLATPYRKAVLDMLPSFGTYHQNRGFAYENINEIHTHAYTKQQLFVPVSESRQFTREDAARAFHTRMLSPDKRMPIPELIQVEKDVISGKQSHQKSMLELQDKAAKEQVALAEKDRLAAEAEEARTNRVATDRFEFRIQDINAENVGPHGRAPTVVGWRYGVPSHDRKKGQVKIPTSVG</sequence>
<dbReference type="EMBL" id="KI440846">
    <property type="protein sequence ID" value="ERS98205.1"/>
    <property type="molecule type" value="Genomic_DNA"/>
</dbReference>
<organism evidence="2 3">
    <name type="scientific">Sporothrix schenckii (strain ATCC 58251 / de Perez 2211183)</name>
    <name type="common">Rose-picker's disease fungus</name>
    <dbReference type="NCBI Taxonomy" id="1391915"/>
    <lineage>
        <taxon>Eukaryota</taxon>
        <taxon>Fungi</taxon>
        <taxon>Dikarya</taxon>
        <taxon>Ascomycota</taxon>
        <taxon>Pezizomycotina</taxon>
        <taxon>Sordariomycetes</taxon>
        <taxon>Sordariomycetidae</taxon>
        <taxon>Ophiostomatales</taxon>
        <taxon>Ophiostomataceae</taxon>
        <taxon>Sporothrix</taxon>
    </lineage>
</organism>
<dbReference type="GO" id="GO:0032543">
    <property type="term" value="P:mitochondrial translation"/>
    <property type="evidence" value="ECO:0007669"/>
    <property type="project" value="TreeGrafter"/>
</dbReference>
<evidence type="ECO:0000313" key="2">
    <source>
        <dbReference type="EMBL" id="ERS98205.1"/>
    </source>
</evidence>
<dbReference type="HOGENOM" id="CLU_049223_0_0_1"/>
<dbReference type="Proteomes" id="UP000018087">
    <property type="component" value="Unassembled WGS sequence"/>
</dbReference>
<dbReference type="InterPro" id="IPR021036">
    <property type="entry name" value="Ribosomal_mS45"/>
</dbReference>
<feature type="region of interest" description="Disordered" evidence="1">
    <location>
        <begin position="15"/>
        <end position="43"/>
    </location>
</feature>
<name>U7PUQ1_SPOS1</name>
<dbReference type="GO" id="GO:0005763">
    <property type="term" value="C:mitochondrial small ribosomal subunit"/>
    <property type="evidence" value="ECO:0007669"/>
    <property type="project" value="TreeGrafter"/>
</dbReference>
<dbReference type="AlphaFoldDB" id="U7PUQ1"/>
<accession>U7PUQ1</accession>
<dbReference type="OrthoDB" id="10052321at2759"/>
<keyword evidence="3" id="KW-1185">Reference proteome</keyword>